<comment type="catalytic activity">
    <reaction evidence="6">
        <text>alpha-D-glucose 6-phosphate = beta-D-fructose 6-phosphate</text>
        <dbReference type="Rhea" id="RHEA:11816"/>
        <dbReference type="ChEBI" id="CHEBI:57634"/>
        <dbReference type="ChEBI" id="CHEBI:58225"/>
        <dbReference type="EC" id="5.3.1.9"/>
    </reaction>
</comment>
<keyword evidence="4" id="KW-0312">Gluconeogenesis</keyword>
<name>A0A9D6LMY3_9BACT</name>
<dbReference type="InterPro" id="IPR010551">
    <property type="entry name" value="G6P_isomerase_prok"/>
</dbReference>
<comment type="pathway">
    <text evidence="1">Carbohydrate degradation; glycolysis; D-glyceraldehyde 3-phosphate and glycerone phosphate from D-glucose: step 2/4.</text>
</comment>
<evidence type="ECO:0000256" key="2">
    <source>
        <dbReference type="ARBA" id="ARBA00006542"/>
    </source>
</evidence>
<dbReference type="Proteomes" id="UP000808388">
    <property type="component" value="Unassembled WGS sequence"/>
</dbReference>
<comment type="similarity">
    <text evidence="2">Belongs to the archaeal-type GPI family.</text>
</comment>
<dbReference type="GO" id="GO:0006094">
    <property type="term" value="P:gluconeogenesis"/>
    <property type="evidence" value="ECO:0007669"/>
    <property type="project" value="UniProtKB-KW"/>
</dbReference>
<feature type="domain" description="Glucose-6-phosphate isomerase prokaryote" evidence="7">
    <location>
        <begin position="48"/>
        <end position="196"/>
    </location>
</feature>
<dbReference type="CDD" id="cd02218">
    <property type="entry name" value="cupin_PGI"/>
    <property type="match status" value="1"/>
</dbReference>
<comment type="caution">
    <text evidence="8">The sequence shown here is derived from an EMBL/GenBank/DDBJ whole genome shotgun (WGS) entry which is preliminary data.</text>
</comment>
<organism evidence="8 9">
    <name type="scientific">Candidatus Sungiibacteriota bacterium</name>
    <dbReference type="NCBI Taxonomy" id="2750080"/>
    <lineage>
        <taxon>Bacteria</taxon>
        <taxon>Candidatus Sungiibacteriota</taxon>
    </lineage>
</organism>
<accession>A0A9D6LMY3</accession>
<dbReference type="SUPFAM" id="SSF51182">
    <property type="entry name" value="RmlC-like cupins"/>
    <property type="match status" value="1"/>
</dbReference>
<gene>
    <name evidence="8" type="ORF">HY220_00935</name>
</gene>
<evidence type="ECO:0000313" key="9">
    <source>
        <dbReference type="Proteomes" id="UP000808388"/>
    </source>
</evidence>
<reference evidence="8" key="1">
    <citation type="submission" date="2020-07" db="EMBL/GenBank/DDBJ databases">
        <title>Huge and variable diversity of episymbiotic CPR bacteria and DPANN archaea in groundwater ecosystems.</title>
        <authorList>
            <person name="He C.Y."/>
            <person name="Keren R."/>
            <person name="Whittaker M."/>
            <person name="Farag I.F."/>
            <person name="Doudna J."/>
            <person name="Cate J.H.D."/>
            <person name="Banfield J.F."/>
        </authorList>
    </citation>
    <scope>NUCLEOTIDE SEQUENCE</scope>
    <source>
        <strain evidence="8">NC_groundwater_972_Pr1_S-0.2um_49_27</strain>
    </source>
</reference>
<keyword evidence="5" id="KW-0324">Glycolysis</keyword>
<dbReference type="GO" id="GO:0004347">
    <property type="term" value="F:glucose-6-phosphate isomerase activity"/>
    <property type="evidence" value="ECO:0007669"/>
    <property type="project" value="UniProtKB-EC"/>
</dbReference>
<dbReference type="EMBL" id="JACQCQ010000002">
    <property type="protein sequence ID" value="MBI3627300.1"/>
    <property type="molecule type" value="Genomic_DNA"/>
</dbReference>
<dbReference type="InterPro" id="IPR011051">
    <property type="entry name" value="RmlC_Cupin_sf"/>
</dbReference>
<dbReference type="InterPro" id="IPR014710">
    <property type="entry name" value="RmlC-like_jellyroll"/>
</dbReference>
<dbReference type="EC" id="5.3.1.9" evidence="3"/>
<evidence type="ECO:0000256" key="6">
    <source>
        <dbReference type="ARBA" id="ARBA00029321"/>
    </source>
</evidence>
<dbReference type="Pfam" id="PF06560">
    <property type="entry name" value="GPI"/>
    <property type="match status" value="1"/>
</dbReference>
<proteinExistence type="inferred from homology"/>
<evidence type="ECO:0000313" key="8">
    <source>
        <dbReference type="EMBL" id="MBI3627300.1"/>
    </source>
</evidence>
<dbReference type="GO" id="GO:0005737">
    <property type="term" value="C:cytoplasm"/>
    <property type="evidence" value="ECO:0007669"/>
    <property type="project" value="InterPro"/>
</dbReference>
<evidence type="ECO:0000256" key="4">
    <source>
        <dbReference type="ARBA" id="ARBA00022432"/>
    </source>
</evidence>
<dbReference type="GO" id="GO:0006096">
    <property type="term" value="P:glycolytic process"/>
    <property type="evidence" value="ECO:0007669"/>
    <property type="project" value="UniProtKB-KW"/>
</dbReference>
<evidence type="ECO:0000256" key="5">
    <source>
        <dbReference type="ARBA" id="ARBA00023152"/>
    </source>
</evidence>
<protein>
    <recommendedName>
        <fullName evidence="3">glucose-6-phosphate isomerase</fullName>
        <ecNumber evidence="3">5.3.1.9</ecNumber>
    </recommendedName>
</protein>
<evidence type="ECO:0000259" key="7">
    <source>
        <dbReference type="Pfam" id="PF06560"/>
    </source>
</evidence>
<dbReference type="Gene3D" id="2.60.120.10">
    <property type="entry name" value="Jelly Rolls"/>
    <property type="match status" value="1"/>
</dbReference>
<dbReference type="AlphaFoldDB" id="A0A9D6LMY3"/>
<evidence type="ECO:0000256" key="1">
    <source>
        <dbReference type="ARBA" id="ARBA00004926"/>
    </source>
</evidence>
<sequence>MPDLKTISGLPLGFEAGTLVIPHELRVGEMTEKKVVDLAPFFVDAISSDIDPVYRVWRDIEPMDKELSFSQTMRYDITLIESGSYRLPNDEREFFRTAGHYHQVDKNGIGYPEIYEVLSGRGHWLIQKAGGNHDEIEEAYLVEAGPGEKILVPPGFGHITINTESEPLIEANCVADLFQSDYSKYKKLHGGCYRFLAGQNPAMIEIERNPNYSSIPELKKLVPRKDWFHGYFEPLWNVFVGHPTDLQFLVTPETYRPQFFAISNIYKEIR</sequence>
<evidence type="ECO:0000256" key="3">
    <source>
        <dbReference type="ARBA" id="ARBA00011952"/>
    </source>
</evidence>